<gene>
    <name evidence="7" type="ORF">CFL01nite_03850</name>
    <name evidence="6" type="ORF">CFLV_07540</name>
</gene>
<dbReference type="PRINTS" id="PR01399">
    <property type="entry name" value="ENTSNTHTASED"/>
</dbReference>
<dbReference type="AlphaFoldDB" id="A0A1L7CMI2"/>
<feature type="binding site" evidence="3">
    <location>
        <position position="113"/>
    </location>
    <ligand>
        <name>Mg(2+)</name>
        <dbReference type="ChEBI" id="CHEBI:18420"/>
    </ligand>
</feature>
<organism evidence="6 8">
    <name type="scientific">Corynebacterium flavescens</name>
    <dbReference type="NCBI Taxonomy" id="28028"/>
    <lineage>
        <taxon>Bacteria</taxon>
        <taxon>Bacillati</taxon>
        <taxon>Actinomycetota</taxon>
        <taxon>Actinomycetes</taxon>
        <taxon>Mycobacteriales</taxon>
        <taxon>Corynebacteriaceae</taxon>
        <taxon>Corynebacterium</taxon>
    </lineage>
</organism>
<feature type="binding site" evidence="2">
    <location>
        <position position="161"/>
    </location>
    <ligand>
        <name>CoA</name>
        <dbReference type="ChEBI" id="CHEBI:57287"/>
    </ligand>
</feature>
<dbReference type="STRING" id="28028.CFLV_07540"/>
<feature type="binding site" evidence="3">
    <location>
        <position position="115"/>
    </location>
    <ligand>
        <name>Mg(2+)</name>
        <dbReference type="ChEBI" id="CHEBI:18420"/>
    </ligand>
</feature>
<evidence type="ECO:0000259" key="4">
    <source>
        <dbReference type="Pfam" id="PF01648"/>
    </source>
</evidence>
<feature type="binding site" evidence="3">
    <location>
        <position position="114"/>
    </location>
    <ligand>
        <name>Mg(2+)</name>
        <dbReference type="ChEBI" id="CHEBI:18420"/>
    </ligand>
</feature>
<evidence type="ECO:0000256" key="2">
    <source>
        <dbReference type="PIRSR" id="PIRSR603542-1"/>
    </source>
</evidence>
<dbReference type="GO" id="GO:0009239">
    <property type="term" value="P:enterobactin biosynthetic process"/>
    <property type="evidence" value="ECO:0007669"/>
    <property type="project" value="InterPro"/>
</dbReference>
<dbReference type="PANTHER" id="PTHR38096:SF1">
    <property type="entry name" value="ENTEROBACTIN SYNTHASE COMPONENT D"/>
    <property type="match status" value="1"/>
</dbReference>
<dbReference type="GO" id="GO:0008897">
    <property type="term" value="F:holo-[acyl-carrier-protein] synthase activity"/>
    <property type="evidence" value="ECO:0007669"/>
    <property type="project" value="InterPro"/>
</dbReference>
<protein>
    <submittedName>
        <fullName evidence="6">4'-phosphopantetheinyl transferase</fullName>
    </submittedName>
</protein>
<dbReference type="EMBL" id="CP009246">
    <property type="protein sequence ID" value="APT87056.1"/>
    <property type="molecule type" value="Genomic_DNA"/>
</dbReference>
<feature type="binding site" evidence="2">
    <location>
        <position position="171"/>
    </location>
    <ligand>
        <name>CoA</name>
        <dbReference type="ChEBI" id="CHEBI:57287"/>
    </ligand>
</feature>
<feature type="domain" description="4'-phosphopantetheinyl transferase" evidence="4">
    <location>
        <begin position="110"/>
        <end position="211"/>
    </location>
</feature>
<dbReference type="EMBL" id="BJNB01000003">
    <property type="protein sequence ID" value="GEB96890.1"/>
    <property type="molecule type" value="Genomic_DNA"/>
</dbReference>
<dbReference type="PANTHER" id="PTHR38096">
    <property type="entry name" value="ENTEROBACTIN SYNTHASE COMPONENT D"/>
    <property type="match status" value="1"/>
</dbReference>
<dbReference type="Proteomes" id="UP000185479">
    <property type="component" value="Chromosome"/>
</dbReference>
<name>A0A1L7CMI2_CORFL</name>
<keyword evidence="8" id="KW-1185">Reference proteome</keyword>
<feature type="domain" description="4'-phosphopantetheinyl transferase N-terminal" evidence="5">
    <location>
        <begin position="35"/>
        <end position="102"/>
    </location>
</feature>
<evidence type="ECO:0000259" key="5">
    <source>
        <dbReference type="Pfam" id="PF17837"/>
    </source>
</evidence>
<dbReference type="GeneID" id="82880567"/>
<dbReference type="InterPro" id="IPR008278">
    <property type="entry name" value="4-PPantetheinyl_Trfase_dom"/>
</dbReference>
<keyword evidence="1 6" id="KW-0808">Transferase</keyword>
<feature type="binding site" evidence="2">
    <location>
        <position position="157"/>
    </location>
    <ligand>
        <name>CoA</name>
        <dbReference type="ChEBI" id="CHEBI:57287"/>
    </ligand>
</feature>
<dbReference type="SUPFAM" id="SSF56214">
    <property type="entry name" value="4'-phosphopantetheinyl transferase"/>
    <property type="match status" value="1"/>
</dbReference>
<dbReference type="OrthoDB" id="8210607at2"/>
<comment type="cofactor">
    <cofactor evidence="3">
        <name>Mg(2+)</name>
        <dbReference type="ChEBI" id="CHEBI:18420"/>
    </cofactor>
</comment>
<dbReference type="Proteomes" id="UP000315353">
    <property type="component" value="Unassembled WGS sequence"/>
</dbReference>
<evidence type="ECO:0000313" key="7">
    <source>
        <dbReference type="EMBL" id="GEB96890.1"/>
    </source>
</evidence>
<sequence length="225" mass="25186">MIEPNLFPDSARYCYVRTQPEYSDLLNFSQLDPREQSLVSQAVDSRKAEFGDARWCAHQALHELGSSVGELILRGERGMPLWPRGFVGSMTHTDGLRAAVVAPSREIRSMGLDAEPAEPLPENVLTMIARAGELEQLGRLREAGVSCSDRLLFCAKEATYKAWFPLTHRWLDFDQAEIDLREDGTLIAYILARPTPVPLINGRWTIRDGYVIVSTVVPAIADFAR</sequence>
<dbReference type="GO" id="GO:0005886">
    <property type="term" value="C:plasma membrane"/>
    <property type="evidence" value="ECO:0007669"/>
    <property type="project" value="TreeGrafter"/>
</dbReference>
<evidence type="ECO:0000313" key="8">
    <source>
        <dbReference type="Proteomes" id="UP000185479"/>
    </source>
</evidence>
<reference evidence="6 8" key="1">
    <citation type="submission" date="2014-08" db="EMBL/GenBank/DDBJ databases">
        <title>Complete genome sequence of Corynebacterium flavescens OJ8(T)(=DSM 20296(T)), isolated from cheese.</title>
        <authorList>
            <person name="Ruckert C."/>
            <person name="Albersmeier A."/>
            <person name="Winkler A."/>
            <person name="Kalinowski J."/>
        </authorList>
    </citation>
    <scope>NUCLEOTIDE SEQUENCE [LARGE SCALE GENOMIC DNA]</scope>
    <source>
        <strain evidence="6 8">OJ8</strain>
    </source>
</reference>
<feature type="binding site" evidence="2">
    <location>
        <position position="46"/>
    </location>
    <ligand>
        <name>CoA</name>
        <dbReference type="ChEBI" id="CHEBI:57287"/>
    </ligand>
</feature>
<keyword evidence="3" id="KW-0460">Magnesium</keyword>
<dbReference type="GO" id="GO:0009366">
    <property type="term" value="C:enterobactin synthetase complex"/>
    <property type="evidence" value="ECO:0007669"/>
    <property type="project" value="InterPro"/>
</dbReference>
<dbReference type="Pfam" id="PF17837">
    <property type="entry name" value="4PPT_N"/>
    <property type="match status" value="1"/>
</dbReference>
<dbReference type="InterPro" id="IPR041354">
    <property type="entry name" value="4PPT_N"/>
</dbReference>
<dbReference type="RefSeq" id="WP_075729997.1">
    <property type="nucleotide sequence ID" value="NZ_BJNB01000003.1"/>
</dbReference>
<dbReference type="KEGG" id="cfc:CFLV_07540"/>
<dbReference type="InterPro" id="IPR003542">
    <property type="entry name" value="Enbac_synth_compD-like"/>
</dbReference>
<feature type="binding site" evidence="2">
    <location>
        <position position="54"/>
    </location>
    <ligand>
        <name>CoA</name>
        <dbReference type="ChEBI" id="CHEBI:57287"/>
    </ligand>
</feature>
<evidence type="ECO:0000313" key="9">
    <source>
        <dbReference type="Proteomes" id="UP000315353"/>
    </source>
</evidence>
<feature type="binding site" evidence="2">
    <location>
        <begin position="91"/>
        <end position="92"/>
    </location>
    <ligand>
        <name>CoA</name>
        <dbReference type="ChEBI" id="CHEBI:57287"/>
    </ligand>
</feature>
<keyword evidence="3" id="KW-0479">Metal-binding</keyword>
<evidence type="ECO:0000256" key="3">
    <source>
        <dbReference type="PIRSR" id="PIRSR603542-2"/>
    </source>
</evidence>
<feature type="binding site" evidence="2">
    <location>
        <position position="113"/>
    </location>
    <ligand>
        <name>CoA</name>
        <dbReference type="ChEBI" id="CHEBI:57287"/>
    </ligand>
</feature>
<dbReference type="InterPro" id="IPR037143">
    <property type="entry name" value="4-PPantetheinyl_Trfase_dom_sf"/>
</dbReference>
<proteinExistence type="predicted"/>
<dbReference type="GO" id="GO:0000287">
    <property type="term" value="F:magnesium ion binding"/>
    <property type="evidence" value="ECO:0007669"/>
    <property type="project" value="InterPro"/>
</dbReference>
<evidence type="ECO:0000313" key="6">
    <source>
        <dbReference type="EMBL" id="APT87056.1"/>
    </source>
</evidence>
<evidence type="ECO:0000256" key="1">
    <source>
        <dbReference type="ARBA" id="ARBA00022679"/>
    </source>
</evidence>
<accession>A0A1L7CMI2</accession>
<reference evidence="7 9" key="2">
    <citation type="submission" date="2019-06" db="EMBL/GenBank/DDBJ databases">
        <title>Whole genome shotgun sequence of Corynebacterium flavescens NBRC 14136.</title>
        <authorList>
            <person name="Hosoyama A."/>
            <person name="Uohara A."/>
            <person name="Ohji S."/>
            <person name="Ichikawa N."/>
        </authorList>
    </citation>
    <scope>NUCLEOTIDE SEQUENCE [LARGE SCALE GENOMIC DNA]</scope>
    <source>
        <strain evidence="7 9">NBRC 14136</strain>
    </source>
</reference>
<dbReference type="Pfam" id="PF01648">
    <property type="entry name" value="ACPS"/>
    <property type="match status" value="1"/>
</dbReference>